<dbReference type="Proteomes" id="UP001530293">
    <property type="component" value="Unassembled WGS sequence"/>
</dbReference>
<evidence type="ECO:0000313" key="4">
    <source>
        <dbReference type="Proteomes" id="UP001530293"/>
    </source>
</evidence>
<feature type="region of interest" description="Disordered" evidence="1">
    <location>
        <begin position="222"/>
        <end position="249"/>
    </location>
</feature>
<keyword evidence="4" id="KW-1185">Reference proteome</keyword>
<keyword evidence="2" id="KW-0812">Transmembrane</keyword>
<reference evidence="3 4" key="1">
    <citation type="submission" date="2024-10" db="EMBL/GenBank/DDBJ databases">
        <title>Updated reference genomes for cyclostephanoid diatoms.</title>
        <authorList>
            <person name="Roberts W.R."/>
            <person name="Alverson A.J."/>
        </authorList>
    </citation>
    <scope>NUCLEOTIDE SEQUENCE [LARGE SCALE GENOMIC DNA]</scope>
    <source>
        <strain evidence="3 4">AJA232-27</strain>
    </source>
</reference>
<feature type="transmembrane region" description="Helical" evidence="2">
    <location>
        <begin position="72"/>
        <end position="104"/>
    </location>
</feature>
<proteinExistence type="predicted"/>
<evidence type="ECO:0000256" key="1">
    <source>
        <dbReference type="SAM" id="MobiDB-lite"/>
    </source>
</evidence>
<gene>
    <name evidence="3" type="ORF">ACHAWU_006591</name>
</gene>
<feature type="transmembrane region" description="Helical" evidence="2">
    <location>
        <begin position="125"/>
        <end position="146"/>
    </location>
</feature>
<organism evidence="3 4">
    <name type="scientific">Discostella pseudostelligera</name>
    <dbReference type="NCBI Taxonomy" id="259834"/>
    <lineage>
        <taxon>Eukaryota</taxon>
        <taxon>Sar</taxon>
        <taxon>Stramenopiles</taxon>
        <taxon>Ochrophyta</taxon>
        <taxon>Bacillariophyta</taxon>
        <taxon>Coscinodiscophyceae</taxon>
        <taxon>Thalassiosirophycidae</taxon>
        <taxon>Stephanodiscales</taxon>
        <taxon>Stephanodiscaceae</taxon>
        <taxon>Discostella</taxon>
    </lineage>
</organism>
<evidence type="ECO:0000313" key="3">
    <source>
        <dbReference type="EMBL" id="KAL3760043.1"/>
    </source>
</evidence>
<name>A0ABD3MAU8_9STRA</name>
<sequence>MLAADKLQLQSTLRQQATALKEKEFNLHHGNLMTVGTQAAVLAGLDVTMFIEFQPPPNEEWAYILIPRTLKLIYYVLITSAFCANIFVVGQTTVLSVLGASLALRGPDGSMMTATDGLYHERGSVFQAFGYGLVLTMGSVVMCVWLHLHWEASIICCTIAVFTISRMRASYYRVAKKFDFDESMTVDFRDIFDGPAAIQAIPISMWRGLGLGAFGGKNGVKGSNNREKDKWRASSYDDDEEEEEEFVTRRQRKKSNLAIDMV</sequence>
<comment type="caution">
    <text evidence="3">The sequence shown here is derived from an EMBL/GenBank/DDBJ whole genome shotgun (WGS) entry which is preliminary data.</text>
</comment>
<dbReference type="AlphaFoldDB" id="A0ABD3MAU8"/>
<dbReference type="EMBL" id="JALLBG020000194">
    <property type="protein sequence ID" value="KAL3760043.1"/>
    <property type="molecule type" value="Genomic_DNA"/>
</dbReference>
<feature type="compositionally biased region" description="Acidic residues" evidence="1">
    <location>
        <begin position="236"/>
        <end position="245"/>
    </location>
</feature>
<keyword evidence="2" id="KW-0472">Membrane</keyword>
<protein>
    <submittedName>
        <fullName evidence="3">Uncharacterized protein</fullName>
    </submittedName>
</protein>
<accession>A0ABD3MAU8</accession>
<keyword evidence="2" id="KW-1133">Transmembrane helix</keyword>
<evidence type="ECO:0000256" key="2">
    <source>
        <dbReference type="SAM" id="Phobius"/>
    </source>
</evidence>